<evidence type="ECO:0000256" key="2">
    <source>
        <dbReference type="ARBA" id="ARBA00022694"/>
    </source>
</evidence>
<evidence type="ECO:0000256" key="3">
    <source>
        <dbReference type="ARBA" id="ARBA00022723"/>
    </source>
</evidence>
<dbReference type="AlphaFoldDB" id="A0A3S0VN89"/>
<protein>
    <submittedName>
        <fullName evidence="6">Archease</fullName>
    </submittedName>
</protein>
<dbReference type="PANTHER" id="PTHR12682:SF11">
    <property type="entry name" value="PROTEIN ARCHEASE"/>
    <property type="match status" value="1"/>
</dbReference>
<comment type="caution">
    <text evidence="6">The sequence shown here is derived from an EMBL/GenBank/DDBJ whole genome shotgun (WGS) entry which is preliminary data.</text>
</comment>
<evidence type="ECO:0000313" key="6">
    <source>
        <dbReference type="EMBL" id="RUQ88370.1"/>
    </source>
</evidence>
<dbReference type="RefSeq" id="WP_126954558.1">
    <property type="nucleotide sequence ID" value="NZ_RZGR01000013.1"/>
</dbReference>
<dbReference type="InterPro" id="IPR036820">
    <property type="entry name" value="Archease_dom_sf"/>
</dbReference>
<sequence>MTIIKWEHFSHGADVGIRGMGSTLAEAFAMAAKALTCVVTEPDKIQPAIAITINCKAPDAEILFIDWLNAIIFQMDARQMLFSEFQVHITPAMHLTAVIKGEKINRLKHQPAVDVKGATYNELHVVKKKKQWIAQCVVDV</sequence>
<keyword evidence="2" id="KW-0819">tRNA processing</keyword>
<name>A0A3S0VN89_9GAMM</name>
<dbReference type="InterPro" id="IPR002804">
    <property type="entry name" value="Archease"/>
</dbReference>
<dbReference type="EMBL" id="RZGR01000013">
    <property type="protein sequence ID" value="RUQ88370.1"/>
    <property type="molecule type" value="Genomic_DNA"/>
</dbReference>
<organism evidence="6 7">
    <name type="scientific">Legionella septentrionalis</name>
    <dbReference type="NCBI Taxonomy" id="2498109"/>
    <lineage>
        <taxon>Bacteria</taxon>
        <taxon>Pseudomonadati</taxon>
        <taxon>Pseudomonadota</taxon>
        <taxon>Gammaproteobacteria</taxon>
        <taxon>Legionellales</taxon>
        <taxon>Legionellaceae</taxon>
        <taxon>Legionella</taxon>
    </lineage>
</organism>
<keyword evidence="4" id="KW-0106">Calcium</keyword>
<evidence type="ECO:0000259" key="5">
    <source>
        <dbReference type="Pfam" id="PF01951"/>
    </source>
</evidence>
<reference evidence="6 7" key="1">
    <citation type="submission" date="2018-12" db="EMBL/GenBank/DDBJ databases">
        <title>Legionella sp,whole genome shotgun sequence.</title>
        <authorList>
            <person name="Wu H."/>
        </authorList>
    </citation>
    <scope>NUCLEOTIDE SEQUENCE [LARGE SCALE GENOMIC DNA]</scope>
    <source>
        <strain evidence="7">km714</strain>
    </source>
</reference>
<dbReference type="SUPFAM" id="SSF69819">
    <property type="entry name" value="MTH1598-like"/>
    <property type="match status" value="1"/>
</dbReference>
<dbReference type="Gene3D" id="3.55.10.10">
    <property type="entry name" value="Archease domain"/>
    <property type="match status" value="1"/>
</dbReference>
<keyword evidence="3" id="KW-0479">Metal-binding</keyword>
<feature type="domain" description="Archease" evidence="5">
    <location>
        <begin position="6"/>
        <end position="140"/>
    </location>
</feature>
<dbReference type="PANTHER" id="PTHR12682">
    <property type="entry name" value="ARCHEASE"/>
    <property type="match status" value="1"/>
</dbReference>
<accession>A0A3S0VN89</accession>
<proteinExistence type="inferred from homology"/>
<dbReference type="GO" id="GO:0008033">
    <property type="term" value="P:tRNA processing"/>
    <property type="evidence" value="ECO:0007669"/>
    <property type="project" value="UniProtKB-KW"/>
</dbReference>
<dbReference type="InterPro" id="IPR023572">
    <property type="entry name" value="Archease_dom"/>
</dbReference>
<comment type="similarity">
    <text evidence="1">Belongs to the archease family.</text>
</comment>
<keyword evidence="7" id="KW-1185">Reference proteome</keyword>
<evidence type="ECO:0000256" key="1">
    <source>
        <dbReference type="ARBA" id="ARBA00007963"/>
    </source>
</evidence>
<gene>
    <name evidence="6" type="ORF">EKM59_05745</name>
</gene>
<dbReference type="GO" id="GO:0046872">
    <property type="term" value="F:metal ion binding"/>
    <property type="evidence" value="ECO:0007669"/>
    <property type="project" value="UniProtKB-KW"/>
</dbReference>
<dbReference type="Pfam" id="PF01951">
    <property type="entry name" value="Archease"/>
    <property type="match status" value="1"/>
</dbReference>
<evidence type="ECO:0000256" key="4">
    <source>
        <dbReference type="ARBA" id="ARBA00022837"/>
    </source>
</evidence>
<evidence type="ECO:0000313" key="7">
    <source>
        <dbReference type="Proteomes" id="UP000288012"/>
    </source>
</evidence>
<dbReference type="Proteomes" id="UP000288012">
    <property type="component" value="Unassembled WGS sequence"/>
</dbReference>